<evidence type="ECO:0000256" key="8">
    <source>
        <dbReference type="PROSITE-ProRule" id="PRU10052"/>
    </source>
</evidence>
<dbReference type="SMART" id="SM00710">
    <property type="entry name" value="PbH1"/>
    <property type="match status" value="6"/>
</dbReference>
<dbReference type="InterPro" id="IPR011050">
    <property type="entry name" value="Pectin_lyase_fold/virulence"/>
</dbReference>
<dbReference type="Proteomes" id="UP000825729">
    <property type="component" value="Unassembled WGS sequence"/>
</dbReference>
<evidence type="ECO:0000256" key="2">
    <source>
        <dbReference type="ARBA" id="ARBA00008834"/>
    </source>
</evidence>
<dbReference type="InterPro" id="IPR000743">
    <property type="entry name" value="Glyco_hydro_28"/>
</dbReference>
<keyword evidence="6 9" id="KW-0326">Glycosidase</keyword>
<evidence type="ECO:0000313" key="13">
    <source>
        <dbReference type="Proteomes" id="UP000825729"/>
    </source>
</evidence>
<accession>A0AAV7ENA0</accession>
<reference evidence="12 13" key="1">
    <citation type="submission" date="2021-07" db="EMBL/GenBank/DDBJ databases">
        <title>The Aristolochia fimbriata genome: insights into angiosperm evolution, floral development and chemical biosynthesis.</title>
        <authorList>
            <person name="Jiao Y."/>
        </authorList>
    </citation>
    <scope>NUCLEOTIDE SEQUENCE [LARGE SCALE GENOMIC DNA]</scope>
    <source>
        <strain evidence="12">IBCAS-2021</strain>
        <tissue evidence="12">Leaf</tissue>
    </source>
</reference>
<protein>
    <recommendedName>
        <fullName evidence="14">Polygalacturonase</fullName>
    </recommendedName>
</protein>
<proteinExistence type="inferred from homology"/>
<name>A0AAV7ENA0_ARIFI</name>
<dbReference type="InterPro" id="IPR012334">
    <property type="entry name" value="Pectin_lyas_fold"/>
</dbReference>
<comment type="caution">
    <text evidence="12">The sequence shown here is derived from an EMBL/GenBank/DDBJ whole genome shotgun (WGS) entry which is preliminary data.</text>
</comment>
<evidence type="ECO:0000256" key="7">
    <source>
        <dbReference type="ARBA" id="ARBA00023316"/>
    </source>
</evidence>
<evidence type="ECO:0000256" key="4">
    <source>
        <dbReference type="ARBA" id="ARBA00022525"/>
    </source>
</evidence>
<keyword evidence="13" id="KW-1185">Reference proteome</keyword>
<dbReference type="InterPro" id="IPR006626">
    <property type="entry name" value="PbH1"/>
</dbReference>
<feature type="active site" evidence="8">
    <location>
        <position position="305"/>
    </location>
</feature>
<feature type="region of interest" description="Disordered" evidence="10">
    <location>
        <begin position="35"/>
        <end position="76"/>
    </location>
</feature>
<feature type="signal peptide" evidence="11">
    <location>
        <begin position="1"/>
        <end position="32"/>
    </location>
</feature>
<feature type="compositionally biased region" description="Basic residues" evidence="10">
    <location>
        <begin position="35"/>
        <end position="50"/>
    </location>
</feature>
<keyword evidence="7" id="KW-0961">Cell wall biogenesis/degradation</keyword>
<dbReference type="PROSITE" id="PS51257">
    <property type="entry name" value="PROKAR_LIPOPROTEIN"/>
    <property type="match status" value="1"/>
</dbReference>
<keyword evidence="4" id="KW-0964">Secreted</keyword>
<dbReference type="GO" id="GO:0004650">
    <property type="term" value="F:polygalacturonase activity"/>
    <property type="evidence" value="ECO:0007669"/>
    <property type="project" value="InterPro"/>
</dbReference>
<dbReference type="SUPFAM" id="SSF51126">
    <property type="entry name" value="Pectin lyase-like"/>
    <property type="match status" value="1"/>
</dbReference>
<keyword evidence="3" id="KW-0134">Cell wall</keyword>
<dbReference type="Pfam" id="PF00295">
    <property type="entry name" value="Glyco_hydro_28"/>
    <property type="match status" value="1"/>
</dbReference>
<dbReference type="PANTHER" id="PTHR31375">
    <property type="match status" value="1"/>
</dbReference>
<gene>
    <name evidence="12" type="ORF">H6P81_009881</name>
</gene>
<evidence type="ECO:0000256" key="6">
    <source>
        <dbReference type="ARBA" id="ARBA00023295"/>
    </source>
</evidence>
<evidence type="ECO:0000256" key="9">
    <source>
        <dbReference type="RuleBase" id="RU361169"/>
    </source>
</evidence>
<evidence type="ECO:0008006" key="14">
    <source>
        <dbReference type="Google" id="ProtNLM"/>
    </source>
</evidence>
<evidence type="ECO:0000256" key="11">
    <source>
        <dbReference type="SAM" id="SignalP"/>
    </source>
</evidence>
<keyword evidence="5 9" id="KW-0378">Hydrolase</keyword>
<comment type="subcellular location">
    <subcellularLocation>
        <location evidence="1">Secreted</location>
        <location evidence="1">Cell wall</location>
    </subcellularLocation>
</comment>
<dbReference type="GO" id="GO:0071555">
    <property type="term" value="P:cell wall organization"/>
    <property type="evidence" value="ECO:0007669"/>
    <property type="project" value="UniProtKB-KW"/>
</dbReference>
<dbReference type="AlphaFoldDB" id="A0AAV7ENA0"/>
<comment type="similarity">
    <text evidence="2 9">Belongs to the glycosyl hydrolase 28 family.</text>
</comment>
<dbReference type="Gene3D" id="2.160.20.10">
    <property type="entry name" value="Single-stranded right-handed beta-helix, Pectin lyase-like"/>
    <property type="match status" value="1"/>
</dbReference>
<evidence type="ECO:0000256" key="5">
    <source>
        <dbReference type="ARBA" id="ARBA00022801"/>
    </source>
</evidence>
<organism evidence="12 13">
    <name type="scientific">Aristolochia fimbriata</name>
    <name type="common">White veined hardy Dutchman's pipe vine</name>
    <dbReference type="NCBI Taxonomy" id="158543"/>
    <lineage>
        <taxon>Eukaryota</taxon>
        <taxon>Viridiplantae</taxon>
        <taxon>Streptophyta</taxon>
        <taxon>Embryophyta</taxon>
        <taxon>Tracheophyta</taxon>
        <taxon>Spermatophyta</taxon>
        <taxon>Magnoliopsida</taxon>
        <taxon>Magnoliidae</taxon>
        <taxon>Piperales</taxon>
        <taxon>Aristolochiaceae</taxon>
        <taxon>Aristolochia</taxon>
    </lineage>
</organism>
<keyword evidence="11" id="KW-0732">Signal</keyword>
<feature type="chain" id="PRO_5043428775" description="Polygalacturonase" evidence="11">
    <location>
        <begin position="33"/>
        <end position="578"/>
    </location>
</feature>
<dbReference type="FunFam" id="2.160.20.10:FF:000019">
    <property type="entry name" value="polygalacturonase At1g48100"/>
    <property type="match status" value="1"/>
</dbReference>
<evidence type="ECO:0000313" key="12">
    <source>
        <dbReference type="EMBL" id="KAG9449916.1"/>
    </source>
</evidence>
<dbReference type="EMBL" id="JAINDJ010000004">
    <property type="protein sequence ID" value="KAG9449916.1"/>
    <property type="molecule type" value="Genomic_DNA"/>
</dbReference>
<dbReference type="GO" id="GO:0005975">
    <property type="term" value="P:carbohydrate metabolic process"/>
    <property type="evidence" value="ECO:0007669"/>
    <property type="project" value="InterPro"/>
</dbReference>
<evidence type="ECO:0000256" key="1">
    <source>
        <dbReference type="ARBA" id="ARBA00004191"/>
    </source>
</evidence>
<sequence>MEMRRKKNLPLVLTVALCLLVTVACLTALVDARKSHQRRGRDHKKHKGSHGSKYAPQPGCSLPPSQPPSEGGGGSYEPHSQIFDVLSFGAKGDGVADDTQAFQAAWKAACKVARATIEIPAEFKFLIKPLTLQGPCMPHLVLQIDGLVVAPPNLSAWPKSSLFQWINFKWLHNFTIKGTGTVDGQGSAWWRLSQDPNLQKKYKYISAVKPTALRFYGSYNVTVEDVTIINSPQCHLKFDSSAGIKISNITISSPENSPNTDGIHIQNTRDIEIHHSNIGCGDDCVSIQTGCSNVHVHDINCGPGHGISLGSLGKDNSVACVSNVTVENVSVQNALAGVRIKTWQGGRGSVRDVTFSNIQVSDVKIPIMIDQYYCDDDKRYSCKNQTRAVEIKGVKYNQITGTYSAQPLRLACSDASPCTDVDLNDIRLSPSKNARGFAQALCWNTYGQSRAPLVPASVDCLHRGGVKLNHYHALSSIPKLKSSSFDQKEQQTKLVIYIRVCEKERESAQSAVENTTSGSSSQMGIYVQGNLAPYIPFAMVSLRHIIALLKERKAASLRCRRISVGSKEDRLFSFTSKD</sequence>
<evidence type="ECO:0000256" key="3">
    <source>
        <dbReference type="ARBA" id="ARBA00022512"/>
    </source>
</evidence>
<evidence type="ECO:0000256" key="10">
    <source>
        <dbReference type="SAM" id="MobiDB-lite"/>
    </source>
</evidence>
<dbReference type="PROSITE" id="PS00502">
    <property type="entry name" value="POLYGALACTURONASE"/>
    <property type="match status" value="1"/>
</dbReference>